<dbReference type="GO" id="GO:0015666">
    <property type="term" value="F:restriction endodeoxyribonuclease activity"/>
    <property type="evidence" value="ECO:0007669"/>
    <property type="project" value="TreeGrafter"/>
</dbReference>
<proteinExistence type="predicted"/>
<dbReference type="EMBL" id="DNAN01000624">
    <property type="protein sequence ID" value="HAW77594.1"/>
    <property type="molecule type" value="Genomic_DNA"/>
</dbReference>
<dbReference type="GO" id="GO:0009307">
    <property type="term" value="P:DNA restriction-modification system"/>
    <property type="evidence" value="ECO:0007669"/>
    <property type="project" value="InterPro"/>
</dbReference>
<feature type="domain" description="Restriction endonuclease type IV Mrr" evidence="2">
    <location>
        <begin position="167"/>
        <end position="288"/>
    </location>
</feature>
<dbReference type="AlphaFoldDB" id="A0A358E0C4"/>
<dbReference type="InterPro" id="IPR011335">
    <property type="entry name" value="Restrct_endonuc-II-like"/>
</dbReference>
<evidence type="ECO:0000313" key="7">
    <source>
        <dbReference type="Proteomes" id="UP000264779"/>
    </source>
</evidence>
<dbReference type="Proteomes" id="UP000264779">
    <property type="component" value="Unassembled WGS sequence"/>
</dbReference>
<dbReference type="Pfam" id="PF14338">
    <property type="entry name" value="Mrr_N"/>
    <property type="match status" value="1"/>
</dbReference>
<dbReference type="PANTHER" id="PTHR30015">
    <property type="entry name" value="MRR RESTRICTION SYSTEM PROTEIN"/>
    <property type="match status" value="1"/>
</dbReference>
<dbReference type="GO" id="GO:0003677">
    <property type="term" value="F:DNA binding"/>
    <property type="evidence" value="ECO:0007669"/>
    <property type="project" value="InterPro"/>
</dbReference>
<sequence>MIPNYQQFMRPFLEIAYQAKQQGENEVKLRDVIKALADHFQLSEEERSETLPSGRQLVIDNRIGWARTYLTKAGLLEATRRAHFVITERGIQAVKSNTPINNAYLKQFDEFIAFKTKSNDDANESGEVLPTQEIADDDDDITPDEALRAAYKKINEALTEDILQRTRKVTPEFFERLLIDLLLAMGYGGTGEGATHALGKTGDNGVDGVIDQDPLGVDQIYIQAKRYAEGNNVSAGDIRDFFGALNLKRAQKGIFITTSAFTQSAIETAQNLGNRIVLINGKELAKLMLRYNIGSRDEQVLHLKKIDEEFFEN</sequence>
<evidence type="ECO:0000259" key="2">
    <source>
        <dbReference type="Pfam" id="PF04471"/>
    </source>
</evidence>
<dbReference type="InterPro" id="IPR011856">
    <property type="entry name" value="tRNA_endonuc-like_dom_sf"/>
</dbReference>
<dbReference type="SUPFAM" id="SSF52980">
    <property type="entry name" value="Restriction endonuclease-like"/>
    <property type="match status" value="1"/>
</dbReference>
<comment type="caution">
    <text evidence="5">The sequence shown here is derived from an EMBL/GenBank/DDBJ whole genome shotgun (WGS) entry which is preliminary data.</text>
</comment>
<dbReference type="InterPro" id="IPR025745">
    <property type="entry name" value="Mrr-like_N_dom"/>
</dbReference>
<keyword evidence="5" id="KW-0255">Endonuclease</keyword>
<evidence type="ECO:0000313" key="4">
    <source>
        <dbReference type="EMBL" id="HAW77594.1"/>
    </source>
</evidence>
<keyword evidence="5" id="KW-0378">Hydrolase</keyword>
<accession>A0A358E0C4</accession>
<dbReference type="PANTHER" id="PTHR30015:SF7">
    <property type="entry name" value="TYPE IV METHYL-DIRECTED RESTRICTION ENZYME ECOKMRR"/>
    <property type="match status" value="1"/>
</dbReference>
<feature type="domain" description="Restriction system protein Mrr-like N-terminal" evidence="3">
    <location>
        <begin position="5"/>
        <end position="95"/>
    </location>
</feature>
<organism evidence="5 7">
    <name type="scientific">Alteromonas australica</name>
    <dbReference type="NCBI Taxonomy" id="589873"/>
    <lineage>
        <taxon>Bacteria</taxon>
        <taxon>Pseudomonadati</taxon>
        <taxon>Pseudomonadota</taxon>
        <taxon>Gammaproteobacteria</taxon>
        <taxon>Alteromonadales</taxon>
        <taxon>Alteromonadaceae</taxon>
        <taxon>Alteromonas/Salinimonas group</taxon>
        <taxon>Alteromonas</taxon>
    </lineage>
</organism>
<protein>
    <submittedName>
        <fullName evidence="5">Restriction endonuclease</fullName>
    </submittedName>
</protein>
<evidence type="ECO:0000313" key="6">
    <source>
        <dbReference type="Proteomes" id="UP000263517"/>
    </source>
</evidence>
<keyword evidence="5" id="KW-0540">Nuclease</keyword>
<feature type="region of interest" description="Disordered" evidence="1">
    <location>
        <begin position="121"/>
        <end position="141"/>
    </location>
</feature>
<evidence type="ECO:0000259" key="3">
    <source>
        <dbReference type="Pfam" id="PF14338"/>
    </source>
</evidence>
<reference evidence="6 7" key="1">
    <citation type="journal article" date="2018" name="Nat. Biotechnol.">
        <title>A standardized bacterial taxonomy based on genome phylogeny substantially revises the tree of life.</title>
        <authorList>
            <person name="Parks D.H."/>
            <person name="Chuvochina M."/>
            <person name="Waite D.W."/>
            <person name="Rinke C."/>
            <person name="Skarshewski A."/>
            <person name="Chaumeil P.A."/>
            <person name="Hugenholtz P."/>
        </authorList>
    </citation>
    <scope>NUCLEOTIDE SEQUENCE [LARGE SCALE GENOMIC DNA]</scope>
    <source>
        <strain evidence="5">UBA11621</strain>
        <strain evidence="4">UBA11978</strain>
    </source>
</reference>
<dbReference type="Gene3D" id="3.40.1350.10">
    <property type="match status" value="1"/>
</dbReference>
<dbReference type="Proteomes" id="UP000263517">
    <property type="component" value="Unassembled WGS sequence"/>
</dbReference>
<dbReference type="InterPro" id="IPR007560">
    <property type="entry name" value="Restrct_endonuc_IV_Mrr"/>
</dbReference>
<dbReference type="Pfam" id="PF04471">
    <property type="entry name" value="Mrr_cat"/>
    <property type="match status" value="1"/>
</dbReference>
<dbReference type="EMBL" id="DONK01000151">
    <property type="protein sequence ID" value="HBU51623.1"/>
    <property type="molecule type" value="Genomic_DNA"/>
</dbReference>
<evidence type="ECO:0000313" key="5">
    <source>
        <dbReference type="EMBL" id="HBU51623.1"/>
    </source>
</evidence>
<dbReference type="InterPro" id="IPR052906">
    <property type="entry name" value="Type_IV_Methyl-Rstrct_Enzyme"/>
</dbReference>
<dbReference type="RefSeq" id="WP_272965834.1">
    <property type="nucleotide sequence ID" value="NZ_CALBIY010000109.1"/>
</dbReference>
<evidence type="ECO:0000256" key="1">
    <source>
        <dbReference type="SAM" id="MobiDB-lite"/>
    </source>
</evidence>
<name>A0A358E0C4_9ALTE</name>
<gene>
    <name evidence="4" type="ORF">DCW74_17905</name>
    <name evidence="5" type="ORF">DEB45_10220</name>
</gene>